<evidence type="ECO:0000313" key="2">
    <source>
        <dbReference type="Proteomes" id="UP000660262"/>
    </source>
</evidence>
<comment type="caution">
    <text evidence="1">The sequence shown here is derived from an EMBL/GenBank/DDBJ whole genome shotgun (WGS) entry which is preliminary data.</text>
</comment>
<dbReference type="Proteomes" id="UP000660262">
    <property type="component" value="Unassembled WGS sequence"/>
</dbReference>
<organism evidence="1 2">
    <name type="scientific">Pycnococcus provasolii</name>
    <dbReference type="NCBI Taxonomy" id="41880"/>
    <lineage>
        <taxon>Eukaryota</taxon>
        <taxon>Viridiplantae</taxon>
        <taxon>Chlorophyta</taxon>
        <taxon>Pseudoscourfieldiophyceae</taxon>
        <taxon>Pseudoscourfieldiales</taxon>
        <taxon>Pycnococcaceae</taxon>
        <taxon>Pycnococcus</taxon>
    </lineage>
</organism>
<reference evidence="1" key="1">
    <citation type="submission" date="2020-10" db="EMBL/GenBank/DDBJ databases">
        <title>Unveiling of a novel bifunctional photoreceptor, Dualchrome1, isolated from a cosmopolitan green alga.</title>
        <authorList>
            <person name="Suzuki S."/>
            <person name="Kawachi M."/>
        </authorList>
    </citation>
    <scope>NUCLEOTIDE SEQUENCE</scope>
    <source>
        <strain evidence="1">NIES 2893</strain>
    </source>
</reference>
<accession>A0A830HZ86</accession>
<dbReference type="AlphaFoldDB" id="A0A830HZ86"/>
<proteinExistence type="predicted"/>
<sequence>MERSVQYKIQDSTLFRWNYPDYNPNVLETDFIPNSASQPFGKWLYDLASQYIPPEAGAIMAYVGYDPESTKMSMIDLANDAGDFLNNLVANGVSAVGGPPTNQLPDNPFELASGLACSRDSLPNENLRVVMPFYSGPILEGVKNEVQSRRRELLAENGVSEPKLHNLLTGKEHDGSCRRSRELCSQSSHCCGTLVCAHTRNSHWPSCVNDDEDDEDIVMKLA</sequence>
<evidence type="ECO:0000313" key="1">
    <source>
        <dbReference type="EMBL" id="GHP11915.1"/>
    </source>
</evidence>
<protein>
    <submittedName>
        <fullName evidence="1">Uncharacterized protein</fullName>
    </submittedName>
</protein>
<keyword evidence="2" id="KW-1185">Reference proteome</keyword>
<dbReference type="EMBL" id="BNJQ01000037">
    <property type="protein sequence ID" value="GHP11915.1"/>
    <property type="molecule type" value="Genomic_DNA"/>
</dbReference>
<gene>
    <name evidence="1" type="ORF">PPROV_001064200</name>
</gene>
<name>A0A830HZ86_9CHLO</name>